<accession>A0A1C2II47</accession>
<reference evidence="2" key="1">
    <citation type="journal article" date="2016" name="Int. J. Mol. Sci.">
        <title>Comparative genomics of the extreme acidophile Acidithiobacillus thiooxidans reveals intraspecific divergence and niche adaptation.</title>
        <authorList>
            <person name="Zhang X."/>
            <person name="Feng X."/>
            <person name="Tao J."/>
            <person name="Ma L."/>
            <person name="Xiao Y."/>
            <person name="Liang Y."/>
            <person name="Liu X."/>
            <person name="Yin H."/>
        </authorList>
    </citation>
    <scope>NUCLEOTIDE SEQUENCE [LARGE SCALE GENOMIC DNA]</scope>
    <source>
        <strain evidence="2">DXS-W</strain>
    </source>
</reference>
<dbReference type="InterPro" id="IPR011646">
    <property type="entry name" value="KAP_P-loop"/>
</dbReference>
<sequence>MLSNQKLIEEAVKQYLQCTDTDYAIMINGKWGVGKTYFVKNEIDNIIQNQNLKLMYVSLYGLSSCKDLNHHVFTAVYPFTGTTGFKIGKAVTETILKKEDISFAAHDLDFPIKNAVLVFDDLERVTDKVTVHHMLGCINRYVEQKRIKTIIICDESQLNNNADYINTKEKIVRFTYSFNPDSKYLLSLADDMASKHGKEVCSAVSRNAAFIRSLSETDYCNIRIMNSTILMTSFLIKELKKHDILNYDDYVDYMFKCFMGYSVEINKNKQSYLDRLIDGNITPLSILFRKKNSSDSGSLDDDDGPGSTIDNDYSFADMFYEKYFTRDLNPYLSNIALVICKNGICDADDLLSEYEEFTRKRSPQDTLELLAGDFWKLEDSEFLSIVEDVLNRLRQGGVETTGKLARVVDVLSFLVENNVISSIDENELLVLGKSCVDKISDKNEKSFVGCMQSFNRGVLISAPNSEVAKNILSYAEDKANSLSESLHHVEAEHLWSKIADETGNEGLYALFADNSEWMLLPFFSFMDSAFFVNKTMNMRNETIISIAGAIKRRYTLFQEAKEKLYADITPFESLIAEVDKRIKDLPETATKPLKLLALEKLCENLRVVINILKSAPRNQQIN</sequence>
<comment type="caution">
    <text evidence="2">The sequence shown here is derived from an EMBL/GenBank/DDBJ whole genome shotgun (WGS) entry which is preliminary data.</text>
</comment>
<dbReference type="SUPFAM" id="SSF52540">
    <property type="entry name" value="P-loop containing nucleoside triphosphate hydrolases"/>
    <property type="match status" value="1"/>
</dbReference>
<dbReference type="AlphaFoldDB" id="A0A1C2II47"/>
<evidence type="ECO:0000313" key="3">
    <source>
        <dbReference type="Proteomes" id="UP000095008"/>
    </source>
</evidence>
<dbReference type="EMBL" id="LWRY01000011">
    <property type="protein sequence ID" value="OCX75656.1"/>
    <property type="molecule type" value="Genomic_DNA"/>
</dbReference>
<dbReference type="Proteomes" id="UP000095008">
    <property type="component" value="Unassembled WGS sequence"/>
</dbReference>
<dbReference type="RefSeq" id="WP_065973682.1">
    <property type="nucleotide sequence ID" value="NZ_LWRY01000011.1"/>
</dbReference>
<proteinExistence type="predicted"/>
<feature type="domain" description="KAP NTPase" evidence="1">
    <location>
        <begin position="10"/>
        <end position="78"/>
    </location>
</feature>
<gene>
    <name evidence="2" type="ORF">A6M23_01675</name>
</gene>
<evidence type="ECO:0000259" key="1">
    <source>
        <dbReference type="Pfam" id="PF07693"/>
    </source>
</evidence>
<dbReference type="OrthoDB" id="88903at2"/>
<evidence type="ECO:0000313" key="2">
    <source>
        <dbReference type="EMBL" id="OCX75656.1"/>
    </source>
</evidence>
<dbReference type="Gene3D" id="3.40.50.300">
    <property type="entry name" value="P-loop containing nucleotide triphosphate hydrolases"/>
    <property type="match status" value="1"/>
</dbReference>
<organism evidence="2 3">
    <name type="scientific">Acidithiobacillus thiooxidans</name>
    <name type="common">Thiobacillus thiooxidans</name>
    <dbReference type="NCBI Taxonomy" id="930"/>
    <lineage>
        <taxon>Bacteria</taxon>
        <taxon>Pseudomonadati</taxon>
        <taxon>Pseudomonadota</taxon>
        <taxon>Acidithiobacillia</taxon>
        <taxon>Acidithiobacillales</taxon>
        <taxon>Acidithiobacillaceae</taxon>
        <taxon>Acidithiobacillus</taxon>
    </lineage>
</organism>
<dbReference type="InterPro" id="IPR027417">
    <property type="entry name" value="P-loop_NTPase"/>
</dbReference>
<name>A0A1C2II47_ACITH</name>
<dbReference type="Pfam" id="PF07693">
    <property type="entry name" value="KAP_NTPase"/>
    <property type="match status" value="1"/>
</dbReference>
<keyword evidence="3" id="KW-1185">Reference proteome</keyword>
<protein>
    <recommendedName>
        <fullName evidence="1">KAP NTPase domain-containing protein</fullName>
    </recommendedName>
</protein>